<feature type="transmembrane region" description="Helical" evidence="9">
    <location>
        <begin position="30"/>
        <end position="49"/>
    </location>
</feature>
<evidence type="ECO:0000256" key="5">
    <source>
        <dbReference type="ARBA" id="ARBA00022692"/>
    </source>
</evidence>
<keyword evidence="7 9" id="KW-0472">Membrane</keyword>
<dbReference type="RefSeq" id="WP_035259643.1">
    <property type="nucleotide sequence ID" value="NZ_JFKE01000004.1"/>
</dbReference>
<dbReference type="Proteomes" id="UP000026249">
    <property type="component" value="Unassembled WGS sequence"/>
</dbReference>
<organism evidence="11 12">
    <name type="scientific">Actibacterium mucosum KCTC 23349</name>
    <dbReference type="NCBI Taxonomy" id="1454373"/>
    <lineage>
        <taxon>Bacteria</taxon>
        <taxon>Pseudomonadati</taxon>
        <taxon>Pseudomonadota</taxon>
        <taxon>Alphaproteobacteria</taxon>
        <taxon>Rhodobacterales</taxon>
        <taxon>Roseobacteraceae</taxon>
        <taxon>Actibacterium</taxon>
    </lineage>
</organism>
<accession>A0A037ZLM6</accession>
<keyword evidence="5 9" id="KW-0812">Transmembrane</keyword>
<dbReference type="PANTHER" id="PTHR35851:SF1">
    <property type="entry name" value="CELL DIVISION PROTEIN FTSQ"/>
    <property type="match status" value="1"/>
</dbReference>
<keyword evidence="8 9" id="KW-0131">Cell cycle</keyword>
<evidence type="ECO:0000256" key="7">
    <source>
        <dbReference type="ARBA" id="ARBA00023136"/>
    </source>
</evidence>
<sequence>MQPVNPKRDPAPTRLSYRLNRLWLTPFFRALLRVGVPSFVIVFAGGFYFSDADRREAIATKYMELRRSFEERPEFMVGLMAIDGASTELSDDIREVLPVDFPISSFDLDLEVMRGIVAGLDAVARADLRIRDGGVLQVTVVERVPAVVWRSRRGLELLDAEGHRVAPLAARSVRGDLPVIAGDEADKAVVEALLLMNAAAPLKDRLRGLARVGARRWDVVLDRDQRILLPETGAVEALQRVIALDQADDMLERDLVIVDMRNAARPTLRMAPGAVDEMRRIKSLEAGVILQ</sequence>
<evidence type="ECO:0000256" key="9">
    <source>
        <dbReference type="HAMAP-Rule" id="MF_00911"/>
    </source>
</evidence>
<evidence type="ECO:0000313" key="11">
    <source>
        <dbReference type="EMBL" id="KAJ55746.1"/>
    </source>
</evidence>
<protein>
    <recommendedName>
        <fullName evidence="9">Cell division protein FtsQ</fullName>
    </recommendedName>
</protein>
<dbReference type="InterPro" id="IPR034746">
    <property type="entry name" value="POTRA"/>
</dbReference>
<dbReference type="PROSITE" id="PS51779">
    <property type="entry name" value="POTRA"/>
    <property type="match status" value="1"/>
</dbReference>
<evidence type="ECO:0000259" key="10">
    <source>
        <dbReference type="PROSITE" id="PS51779"/>
    </source>
</evidence>
<keyword evidence="3 9" id="KW-0997">Cell inner membrane</keyword>
<dbReference type="GO" id="GO:0032153">
    <property type="term" value="C:cell division site"/>
    <property type="evidence" value="ECO:0007669"/>
    <property type="project" value="UniProtKB-UniRule"/>
</dbReference>
<comment type="similarity">
    <text evidence="9">Belongs to the FtsQ/DivIB family. FtsQ subfamily.</text>
</comment>
<dbReference type="Pfam" id="PF03799">
    <property type="entry name" value="FtsQ_DivIB_C"/>
    <property type="match status" value="1"/>
</dbReference>
<dbReference type="InterPro" id="IPR005548">
    <property type="entry name" value="Cell_div_FtsQ/DivIB_C"/>
</dbReference>
<comment type="caution">
    <text evidence="11">The sequence shown here is derived from an EMBL/GenBank/DDBJ whole genome shotgun (WGS) entry which is preliminary data.</text>
</comment>
<dbReference type="EMBL" id="JFKE01000004">
    <property type="protein sequence ID" value="KAJ55746.1"/>
    <property type="molecule type" value="Genomic_DNA"/>
</dbReference>
<name>A0A037ZLM6_9RHOB</name>
<comment type="subcellular location">
    <subcellularLocation>
        <location evidence="9">Cell inner membrane</location>
        <topology evidence="9">Single-pass type II membrane protein</topology>
    </subcellularLocation>
    <subcellularLocation>
        <location evidence="1">Membrane</location>
    </subcellularLocation>
    <text evidence="9">Localizes to the division septum.</text>
</comment>
<reference evidence="11 12" key="1">
    <citation type="submission" date="2014-03" db="EMBL/GenBank/DDBJ databases">
        <title>Draft Genome Sequence of Actibacterium mucosum KCTC 23349, a Marine Alphaproteobacterium with Complex Ionic Requirements Isolated from Mediterranean Seawater at Malvarrosa Beach, Valencia, Spain.</title>
        <authorList>
            <person name="Arahal D.R."/>
            <person name="Shao Z."/>
            <person name="Lai Q."/>
            <person name="Pujalte M.J."/>
        </authorList>
    </citation>
    <scope>NUCLEOTIDE SEQUENCE [LARGE SCALE GENOMIC DNA]</scope>
    <source>
        <strain evidence="11 12">KCTC 23349</strain>
    </source>
</reference>
<dbReference type="GO" id="GO:0090529">
    <property type="term" value="P:cell septum assembly"/>
    <property type="evidence" value="ECO:0007669"/>
    <property type="project" value="InterPro"/>
</dbReference>
<proteinExistence type="inferred from homology"/>
<dbReference type="InterPro" id="IPR026579">
    <property type="entry name" value="FtsQ"/>
</dbReference>
<evidence type="ECO:0000256" key="4">
    <source>
        <dbReference type="ARBA" id="ARBA00022618"/>
    </source>
</evidence>
<evidence type="ECO:0000256" key="8">
    <source>
        <dbReference type="ARBA" id="ARBA00023306"/>
    </source>
</evidence>
<dbReference type="InterPro" id="IPR045335">
    <property type="entry name" value="FtsQ_C_sf"/>
</dbReference>
<dbReference type="Gene3D" id="3.40.50.11690">
    <property type="entry name" value="Cell division protein FtsQ/DivIB"/>
    <property type="match status" value="1"/>
</dbReference>
<comment type="function">
    <text evidence="9">Essential cell division protein.</text>
</comment>
<keyword evidence="12" id="KW-1185">Reference proteome</keyword>
<keyword evidence="6 9" id="KW-1133">Transmembrane helix</keyword>
<evidence type="ECO:0000256" key="6">
    <source>
        <dbReference type="ARBA" id="ARBA00022989"/>
    </source>
</evidence>
<evidence type="ECO:0000313" key="12">
    <source>
        <dbReference type="Proteomes" id="UP000026249"/>
    </source>
</evidence>
<dbReference type="GO" id="GO:0043093">
    <property type="term" value="P:FtsZ-dependent cytokinesis"/>
    <property type="evidence" value="ECO:0007669"/>
    <property type="project" value="UniProtKB-UniRule"/>
</dbReference>
<dbReference type="GO" id="GO:0005886">
    <property type="term" value="C:plasma membrane"/>
    <property type="evidence" value="ECO:0007669"/>
    <property type="project" value="UniProtKB-SubCell"/>
</dbReference>
<evidence type="ECO:0000256" key="2">
    <source>
        <dbReference type="ARBA" id="ARBA00022475"/>
    </source>
</evidence>
<feature type="domain" description="POTRA" evidence="10">
    <location>
        <begin position="75"/>
        <end position="143"/>
    </location>
</feature>
<evidence type="ECO:0000256" key="1">
    <source>
        <dbReference type="ARBA" id="ARBA00004370"/>
    </source>
</evidence>
<dbReference type="HAMAP" id="MF_00911">
    <property type="entry name" value="FtsQ_subfam"/>
    <property type="match status" value="1"/>
</dbReference>
<dbReference type="AlphaFoldDB" id="A0A037ZLM6"/>
<dbReference type="STRING" id="1454373.ACMU_13750"/>
<evidence type="ECO:0000256" key="3">
    <source>
        <dbReference type="ARBA" id="ARBA00022519"/>
    </source>
</evidence>
<keyword evidence="2 9" id="KW-1003">Cell membrane</keyword>
<gene>
    <name evidence="9" type="primary">ftsQ</name>
    <name evidence="11" type="ORF">ACMU_13750</name>
</gene>
<keyword evidence="4 9" id="KW-0132">Cell division</keyword>
<dbReference type="PANTHER" id="PTHR35851">
    <property type="entry name" value="CELL DIVISION PROTEIN FTSQ"/>
    <property type="match status" value="1"/>
</dbReference>